<dbReference type="OrthoDB" id="20886at2759"/>
<keyword evidence="6" id="KW-0175">Coiled coil</keyword>
<feature type="compositionally biased region" description="Low complexity" evidence="7">
    <location>
        <begin position="136"/>
        <end position="154"/>
    </location>
</feature>
<dbReference type="RefSeq" id="XP_033402500.1">
    <property type="nucleotide sequence ID" value="XM_033542836.1"/>
</dbReference>
<dbReference type="SMART" id="SM01401">
    <property type="entry name" value="Sds3"/>
    <property type="match status" value="1"/>
</dbReference>
<evidence type="ECO:0000256" key="3">
    <source>
        <dbReference type="ARBA" id="ARBA00023015"/>
    </source>
</evidence>
<keyword evidence="4" id="KW-0804">Transcription</keyword>
<feature type="coiled-coil region" evidence="6">
    <location>
        <begin position="316"/>
        <end position="350"/>
    </location>
</feature>
<feature type="region of interest" description="Disordered" evidence="7">
    <location>
        <begin position="503"/>
        <end position="530"/>
    </location>
</feature>
<protein>
    <recommendedName>
        <fullName evidence="10">Transcriptional regulatory protein DEP1</fullName>
    </recommendedName>
</protein>
<evidence type="ECO:0000256" key="4">
    <source>
        <dbReference type="ARBA" id="ARBA00023163"/>
    </source>
</evidence>
<dbReference type="Proteomes" id="UP000799438">
    <property type="component" value="Unassembled WGS sequence"/>
</dbReference>
<dbReference type="GO" id="GO:0005654">
    <property type="term" value="C:nucleoplasm"/>
    <property type="evidence" value="ECO:0007669"/>
    <property type="project" value="UniProtKB-ARBA"/>
</dbReference>
<dbReference type="GeneID" id="54300333"/>
<dbReference type="GO" id="GO:0010468">
    <property type="term" value="P:regulation of gene expression"/>
    <property type="evidence" value="ECO:0007669"/>
    <property type="project" value="UniProtKB-ARBA"/>
</dbReference>
<evidence type="ECO:0000256" key="7">
    <source>
        <dbReference type="SAM" id="MobiDB-lite"/>
    </source>
</evidence>
<evidence type="ECO:0000256" key="2">
    <source>
        <dbReference type="ARBA" id="ARBA00022491"/>
    </source>
</evidence>
<organism evidence="8 9">
    <name type="scientific">Aplosporella prunicola CBS 121167</name>
    <dbReference type="NCBI Taxonomy" id="1176127"/>
    <lineage>
        <taxon>Eukaryota</taxon>
        <taxon>Fungi</taxon>
        <taxon>Dikarya</taxon>
        <taxon>Ascomycota</taxon>
        <taxon>Pezizomycotina</taxon>
        <taxon>Dothideomycetes</taxon>
        <taxon>Dothideomycetes incertae sedis</taxon>
        <taxon>Botryosphaeriales</taxon>
        <taxon>Aplosporellaceae</taxon>
        <taxon>Aplosporella</taxon>
    </lineage>
</organism>
<dbReference type="InterPro" id="IPR013907">
    <property type="entry name" value="Sds3"/>
</dbReference>
<feature type="compositionally biased region" description="Low complexity" evidence="7">
    <location>
        <begin position="27"/>
        <end position="43"/>
    </location>
</feature>
<dbReference type="PANTHER" id="PTHR21964">
    <property type="entry name" value="BREAST CANCER METASTASIS-SUPPRESSOR 1"/>
    <property type="match status" value="1"/>
</dbReference>
<reference evidence="8" key="1">
    <citation type="journal article" date="2020" name="Stud. Mycol.">
        <title>101 Dothideomycetes genomes: a test case for predicting lifestyles and emergence of pathogens.</title>
        <authorList>
            <person name="Haridas S."/>
            <person name="Albert R."/>
            <person name="Binder M."/>
            <person name="Bloem J."/>
            <person name="Labutti K."/>
            <person name="Salamov A."/>
            <person name="Andreopoulos B."/>
            <person name="Baker S."/>
            <person name="Barry K."/>
            <person name="Bills G."/>
            <person name="Bluhm B."/>
            <person name="Cannon C."/>
            <person name="Castanera R."/>
            <person name="Culley D."/>
            <person name="Daum C."/>
            <person name="Ezra D."/>
            <person name="Gonzalez J."/>
            <person name="Henrissat B."/>
            <person name="Kuo A."/>
            <person name="Liang C."/>
            <person name="Lipzen A."/>
            <person name="Lutzoni F."/>
            <person name="Magnuson J."/>
            <person name="Mondo S."/>
            <person name="Nolan M."/>
            <person name="Ohm R."/>
            <person name="Pangilinan J."/>
            <person name="Park H.-J."/>
            <person name="Ramirez L."/>
            <person name="Alfaro M."/>
            <person name="Sun H."/>
            <person name="Tritt A."/>
            <person name="Yoshinaga Y."/>
            <person name="Zwiers L.-H."/>
            <person name="Turgeon B."/>
            <person name="Goodwin S."/>
            <person name="Spatafora J."/>
            <person name="Crous P."/>
            <person name="Grigoriev I."/>
        </authorList>
    </citation>
    <scope>NUCLEOTIDE SEQUENCE</scope>
    <source>
        <strain evidence="8">CBS 121167</strain>
    </source>
</reference>
<feature type="compositionally biased region" description="Basic and acidic residues" evidence="7">
    <location>
        <begin position="172"/>
        <end position="187"/>
    </location>
</feature>
<dbReference type="Pfam" id="PF08598">
    <property type="entry name" value="Sds3"/>
    <property type="match status" value="1"/>
</dbReference>
<name>A0A6A6BVR9_9PEZI</name>
<dbReference type="AlphaFoldDB" id="A0A6A6BVR9"/>
<feature type="compositionally biased region" description="Basic residues" evidence="7">
    <location>
        <begin position="268"/>
        <end position="283"/>
    </location>
</feature>
<keyword evidence="2" id="KW-0678">Repressor</keyword>
<sequence length="631" mass="69513">MVPAKAPTPEPLESPEPQSPPRSAPRETLPSEQPQPQPSTSTPNATNGEPGPEIARNGDMVDSGDDGSSSLSEPEESIEDRDEAALRTRASPDVEDNDSEAETERLEGSPPELSRTATDVTVGGEGDAGRSPSKLARATTAEHNNEAAAPAHSATVSELSDNDDDDVLLPDAKPDAEADREDSPNGERKRKRSSSALSSIDDEMDIDQPARKRSNSSRHYDVNGDDAEAKDGGEHAAEDEEQPPKEADTHAEEEDTAEPASEAPAVNKRSKSKKGQKKGKRTRANTDVEEAAATPVEAEEEETGDVEMDAEEAGVIEEERDRKHNALEALNKIEKQFLTFQKRQEQLEKLSTELVQLKQPDSTHPDYLLMLQAVDKRRDEKIRQESVKLDLARGIARKQFVAMRGTIVNQWRNDISELRMDYLTRCNQRITQLQRERRYWGQNEADYTIKFNPKRPQQIQQQSAYNLEVSVLAGVAKYVGFPAAPDLSSARPAEMDQDLAAMGIPHRPTAPPAARPAPLPESSRGERAAEEQFYEQNAWANPQHPAHHHTHYHPMATAPQPRVATSNPFATPAAQRSQVDLSQPNGSASTIDMQSNPPSGHHTQQQRDMYESPVMQLKQALQRSEPDTTAC</sequence>
<evidence type="ECO:0000313" key="9">
    <source>
        <dbReference type="Proteomes" id="UP000799438"/>
    </source>
</evidence>
<feature type="compositionally biased region" description="Acidic residues" evidence="7">
    <location>
        <begin position="73"/>
        <end position="82"/>
    </location>
</feature>
<feature type="compositionally biased region" description="Basic and acidic residues" evidence="7">
    <location>
        <begin position="83"/>
        <end position="92"/>
    </location>
</feature>
<keyword evidence="9" id="KW-1185">Reference proteome</keyword>
<feature type="region of interest" description="Disordered" evidence="7">
    <location>
        <begin position="542"/>
        <end position="631"/>
    </location>
</feature>
<evidence type="ECO:0000313" key="8">
    <source>
        <dbReference type="EMBL" id="KAF2146791.1"/>
    </source>
</evidence>
<accession>A0A6A6BVR9</accession>
<evidence type="ECO:0000256" key="1">
    <source>
        <dbReference type="ARBA" id="ARBA00004123"/>
    </source>
</evidence>
<feature type="compositionally biased region" description="Pro residues" evidence="7">
    <location>
        <begin position="508"/>
        <end position="519"/>
    </location>
</feature>
<dbReference type="EMBL" id="ML995475">
    <property type="protein sequence ID" value="KAF2146791.1"/>
    <property type="molecule type" value="Genomic_DNA"/>
</dbReference>
<feature type="compositionally biased region" description="Polar residues" evidence="7">
    <location>
        <begin position="563"/>
        <end position="607"/>
    </location>
</feature>
<feature type="compositionally biased region" description="Basic and acidic residues" evidence="7">
    <location>
        <begin position="218"/>
        <end position="250"/>
    </location>
</feature>
<proteinExistence type="predicted"/>
<feature type="compositionally biased region" description="Pro residues" evidence="7">
    <location>
        <begin position="1"/>
        <end position="23"/>
    </location>
</feature>
<evidence type="ECO:0008006" key="10">
    <source>
        <dbReference type="Google" id="ProtNLM"/>
    </source>
</evidence>
<keyword evidence="3" id="KW-0805">Transcription regulation</keyword>
<feature type="region of interest" description="Disordered" evidence="7">
    <location>
        <begin position="1"/>
        <end position="309"/>
    </location>
</feature>
<evidence type="ECO:0000256" key="5">
    <source>
        <dbReference type="ARBA" id="ARBA00023242"/>
    </source>
</evidence>
<feature type="compositionally biased region" description="Acidic residues" evidence="7">
    <location>
        <begin position="297"/>
        <end position="309"/>
    </location>
</feature>
<comment type="subcellular location">
    <subcellularLocation>
        <location evidence="1">Nucleus</location>
    </subcellularLocation>
</comment>
<evidence type="ECO:0000256" key="6">
    <source>
        <dbReference type="SAM" id="Coils"/>
    </source>
</evidence>
<gene>
    <name evidence="8" type="ORF">K452DRAFT_304718</name>
</gene>
<keyword evidence="5" id="KW-0539">Nucleus</keyword>